<feature type="domain" description="HTH tetR-type" evidence="3">
    <location>
        <begin position="10"/>
        <end position="70"/>
    </location>
</feature>
<reference evidence="5" key="1">
    <citation type="journal article" date="2019" name="Int. J. Syst. Evol. Microbiol.">
        <title>The Global Catalogue of Microorganisms (GCM) 10K type strain sequencing project: providing services to taxonomists for standard genome sequencing and annotation.</title>
        <authorList>
            <consortium name="The Broad Institute Genomics Platform"/>
            <consortium name="The Broad Institute Genome Sequencing Center for Infectious Disease"/>
            <person name="Wu L."/>
            <person name="Ma J."/>
        </authorList>
    </citation>
    <scope>NUCLEOTIDE SEQUENCE [LARGE SCALE GENOMIC DNA]</scope>
    <source>
        <strain evidence="5">CGMCC 4.7198</strain>
    </source>
</reference>
<feature type="DNA-binding region" description="H-T-H motif" evidence="2">
    <location>
        <begin position="33"/>
        <end position="52"/>
    </location>
</feature>
<evidence type="ECO:0000256" key="2">
    <source>
        <dbReference type="PROSITE-ProRule" id="PRU00335"/>
    </source>
</evidence>
<organism evidence="4 5">
    <name type="scientific">Streptomyces lutosisoli</name>
    <dbReference type="NCBI Taxonomy" id="2665721"/>
    <lineage>
        <taxon>Bacteria</taxon>
        <taxon>Bacillati</taxon>
        <taxon>Actinomycetota</taxon>
        <taxon>Actinomycetes</taxon>
        <taxon>Kitasatosporales</taxon>
        <taxon>Streptomycetaceae</taxon>
        <taxon>Streptomyces</taxon>
    </lineage>
</organism>
<sequence length="205" mass="22272">MSEHTDPRITRTTGALRQAVVELASQRPVSQITVADLAERAGVTRATFYNRYSTVLDPLIEALYADLETGHRREDQRRAEGYPGPELLRLAVSEVADHVERFGDLYRHALGDPADRGVYDALVRHFNDYALAFLARGAARGLPGVPGIGHHQVVAQFLAHGFAGAVKAWLSDPDVSREDLVDAAVACAPAWWASAGEARDADSCV</sequence>
<dbReference type="Gene3D" id="1.10.357.10">
    <property type="entry name" value="Tetracycline Repressor, domain 2"/>
    <property type="match status" value="1"/>
</dbReference>
<dbReference type="InterPro" id="IPR001647">
    <property type="entry name" value="HTH_TetR"/>
</dbReference>
<dbReference type="RefSeq" id="WP_381257751.1">
    <property type="nucleotide sequence ID" value="NZ_JBHTBI010000020.1"/>
</dbReference>
<name>A0ABW2VAV9_9ACTN</name>
<dbReference type="SUPFAM" id="SSF46689">
    <property type="entry name" value="Homeodomain-like"/>
    <property type="match status" value="1"/>
</dbReference>
<dbReference type="Pfam" id="PF00440">
    <property type="entry name" value="TetR_N"/>
    <property type="match status" value="1"/>
</dbReference>
<proteinExistence type="predicted"/>
<evidence type="ECO:0000256" key="1">
    <source>
        <dbReference type="ARBA" id="ARBA00023125"/>
    </source>
</evidence>
<dbReference type="PROSITE" id="PS50977">
    <property type="entry name" value="HTH_TETR_2"/>
    <property type="match status" value="1"/>
</dbReference>
<dbReference type="Proteomes" id="UP001596957">
    <property type="component" value="Unassembled WGS sequence"/>
</dbReference>
<evidence type="ECO:0000259" key="3">
    <source>
        <dbReference type="PROSITE" id="PS50977"/>
    </source>
</evidence>
<evidence type="ECO:0000313" key="5">
    <source>
        <dbReference type="Proteomes" id="UP001596957"/>
    </source>
</evidence>
<evidence type="ECO:0000313" key="4">
    <source>
        <dbReference type="EMBL" id="MFD0281663.1"/>
    </source>
</evidence>
<accession>A0ABW2VAV9</accession>
<keyword evidence="1 2" id="KW-0238">DNA-binding</keyword>
<dbReference type="InterPro" id="IPR009057">
    <property type="entry name" value="Homeodomain-like_sf"/>
</dbReference>
<gene>
    <name evidence="4" type="ORF">ACFQZP_08235</name>
</gene>
<keyword evidence="5" id="KW-1185">Reference proteome</keyword>
<comment type="caution">
    <text evidence="4">The sequence shown here is derived from an EMBL/GenBank/DDBJ whole genome shotgun (WGS) entry which is preliminary data.</text>
</comment>
<dbReference type="EMBL" id="JBHTEC010000001">
    <property type="protein sequence ID" value="MFD0281663.1"/>
    <property type="molecule type" value="Genomic_DNA"/>
</dbReference>
<protein>
    <submittedName>
        <fullName evidence="4">TetR/AcrR family transcriptional regulator</fullName>
    </submittedName>
</protein>